<dbReference type="Proteomes" id="UP000307440">
    <property type="component" value="Unassembled WGS sequence"/>
</dbReference>
<gene>
    <name evidence="1" type="ORF">FA15DRAFT_516339</name>
</gene>
<sequence length="100" mass="11136">MDELQHVLAVDTATFIYNANHVVDPETLLSVCCGCGLIIFEPETRLVNLITQHVTFWSSISPMQGLMYRPCWLALALLLFKPVGSGTITGKSRIIKNIFL</sequence>
<keyword evidence="2" id="KW-1185">Reference proteome</keyword>
<evidence type="ECO:0000313" key="2">
    <source>
        <dbReference type="Proteomes" id="UP000307440"/>
    </source>
</evidence>
<name>A0A5C3KRP7_COPMA</name>
<proteinExistence type="predicted"/>
<protein>
    <submittedName>
        <fullName evidence="1">Uncharacterized protein</fullName>
    </submittedName>
</protein>
<dbReference type="EMBL" id="ML210239">
    <property type="protein sequence ID" value="TFK22483.1"/>
    <property type="molecule type" value="Genomic_DNA"/>
</dbReference>
<reference evidence="1 2" key="1">
    <citation type="journal article" date="2019" name="Nat. Ecol. Evol.">
        <title>Megaphylogeny resolves global patterns of mushroom evolution.</title>
        <authorList>
            <person name="Varga T."/>
            <person name="Krizsan K."/>
            <person name="Foldi C."/>
            <person name="Dima B."/>
            <person name="Sanchez-Garcia M."/>
            <person name="Sanchez-Ramirez S."/>
            <person name="Szollosi G.J."/>
            <person name="Szarkandi J.G."/>
            <person name="Papp V."/>
            <person name="Albert L."/>
            <person name="Andreopoulos W."/>
            <person name="Angelini C."/>
            <person name="Antonin V."/>
            <person name="Barry K.W."/>
            <person name="Bougher N.L."/>
            <person name="Buchanan P."/>
            <person name="Buyck B."/>
            <person name="Bense V."/>
            <person name="Catcheside P."/>
            <person name="Chovatia M."/>
            <person name="Cooper J."/>
            <person name="Damon W."/>
            <person name="Desjardin D."/>
            <person name="Finy P."/>
            <person name="Geml J."/>
            <person name="Haridas S."/>
            <person name="Hughes K."/>
            <person name="Justo A."/>
            <person name="Karasinski D."/>
            <person name="Kautmanova I."/>
            <person name="Kiss B."/>
            <person name="Kocsube S."/>
            <person name="Kotiranta H."/>
            <person name="LaButti K.M."/>
            <person name="Lechner B.E."/>
            <person name="Liimatainen K."/>
            <person name="Lipzen A."/>
            <person name="Lukacs Z."/>
            <person name="Mihaltcheva S."/>
            <person name="Morgado L.N."/>
            <person name="Niskanen T."/>
            <person name="Noordeloos M.E."/>
            <person name="Ohm R.A."/>
            <person name="Ortiz-Santana B."/>
            <person name="Ovrebo C."/>
            <person name="Racz N."/>
            <person name="Riley R."/>
            <person name="Savchenko A."/>
            <person name="Shiryaev A."/>
            <person name="Soop K."/>
            <person name="Spirin V."/>
            <person name="Szebenyi C."/>
            <person name="Tomsovsky M."/>
            <person name="Tulloss R.E."/>
            <person name="Uehling J."/>
            <person name="Grigoriev I.V."/>
            <person name="Vagvolgyi C."/>
            <person name="Papp T."/>
            <person name="Martin F.M."/>
            <person name="Miettinen O."/>
            <person name="Hibbett D.S."/>
            <person name="Nagy L.G."/>
        </authorList>
    </citation>
    <scope>NUCLEOTIDE SEQUENCE [LARGE SCALE GENOMIC DNA]</scope>
    <source>
        <strain evidence="1 2">CBS 121175</strain>
    </source>
</reference>
<evidence type="ECO:0000313" key="1">
    <source>
        <dbReference type="EMBL" id="TFK22483.1"/>
    </source>
</evidence>
<organism evidence="1 2">
    <name type="scientific">Coprinopsis marcescibilis</name>
    <name type="common">Agaric fungus</name>
    <name type="synonym">Psathyrella marcescibilis</name>
    <dbReference type="NCBI Taxonomy" id="230819"/>
    <lineage>
        <taxon>Eukaryota</taxon>
        <taxon>Fungi</taxon>
        <taxon>Dikarya</taxon>
        <taxon>Basidiomycota</taxon>
        <taxon>Agaricomycotina</taxon>
        <taxon>Agaricomycetes</taxon>
        <taxon>Agaricomycetidae</taxon>
        <taxon>Agaricales</taxon>
        <taxon>Agaricineae</taxon>
        <taxon>Psathyrellaceae</taxon>
        <taxon>Coprinopsis</taxon>
    </lineage>
</organism>
<dbReference type="OrthoDB" id="7464126at2759"/>
<accession>A0A5C3KRP7</accession>
<dbReference type="AlphaFoldDB" id="A0A5C3KRP7"/>